<sequence>MKKIIFILILIISSVIIFIDTSVHSSRHENNSIINKKINTKIKYIRNFLAENKIKIDKEYLILLYNGFDCPSCIVKALKVIKKYTSQNRNVIIISSASNIHSEFEQANLDIDNIFVINDVHDSIRRVLAYPKTPLLFIINKDIITNVVTISYNDNYTIDMYIDSLVN</sequence>
<accession>A0AAE3P015</accession>
<dbReference type="EMBL" id="JARGDL010000008">
    <property type="protein sequence ID" value="MDF1611892.1"/>
    <property type="molecule type" value="Genomic_DNA"/>
</dbReference>
<evidence type="ECO:0000313" key="2">
    <source>
        <dbReference type="Proteomes" id="UP001221302"/>
    </source>
</evidence>
<dbReference type="AlphaFoldDB" id="A0AAE3P015"/>
<protein>
    <submittedName>
        <fullName evidence="1">Uncharacterized protein</fullName>
    </submittedName>
</protein>
<dbReference type="RefSeq" id="WP_321535660.1">
    <property type="nucleotide sequence ID" value="NZ_JARGDL010000008.1"/>
</dbReference>
<comment type="caution">
    <text evidence="1">The sequence shown here is derived from an EMBL/GenBank/DDBJ whole genome shotgun (WGS) entry which is preliminary data.</text>
</comment>
<keyword evidence="2" id="KW-1185">Reference proteome</keyword>
<proteinExistence type="predicted"/>
<evidence type="ECO:0000313" key="1">
    <source>
        <dbReference type="EMBL" id="MDF1611892.1"/>
    </source>
</evidence>
<gene>
    <name evidence="1" type="ORF">P0M35_07005</name>
</gene>
<name>A0AAE3P015_9BACT</name>
<reference evidence="1" key="1">
    <citation type="submission" date="2023-03" db="EMBL/GenBank/DDBJ databases">
        <title>Stygiobacter electus gen. nov., sp. nov., facultatively anaerobic thermotolerant bacterium of the class Ignavibacteria from a well of Yessentuki mineral water deposit.</title>
        <authorList>
            <person name="Podosokorskaya O.A."/>
            <person name="Elcheninov A.G."/>
            <person name="Petrova N.F."/>
            <person name="Zavarzina D.G."/>
            <person name="Kublanov I.V."/>
            <person name="Merkel A.Y."/>
        </authorList>
    </citation>
    <scope>NUCLEOTIDE SEQUENCE</scope>
    <source>
        <strain evidence="1">09-Me</strain>
    </source>
</reference>
<organism evidence="1 2">
    <name type="scientific">Stygiobacter electus</name>
    <dbReference type="NCBI Taxonomy" id="3032292"/>
    <lineage>
        <taxon>Bacteria</taxon>
        <taxon>Pseudomonadati</taxon>
        <taxon>Ignavibacteriota</taxon>
        <taxon>Ignavibacteria</taxon>
        <taxon>Ignavibacteriales</taxon>
        <taxon>Melioribacteraceae</taxon>
        <taxon>Stygiobacter</taxon>
    </lineage>
</organism>
<dbReference type="Proteomes" id="UP001221302">
    <property type="component" value="Unassembled WGS sequence"/>
</dbReference>